<gene>
    <name evidence="4" type="ORF">QJS10_CPA07g01182</name>
</gene>
<comment type="caution">
    <text evidence="4">The sequence shown here is derived from an EMBL/GenBank/DDBJ whole genome shotgun (WGS) entry which is preliminary data.</text>
</comment>
<comment type="similarity">
    <text evidence="1">Belongs to the GILT family.</text>
</comment>
<dbReference type="EMBL" id="JAUJYO010000007">
    <property type="protein sequence ID" value="KAK1312758.1"/>
    <property type="molecule type" value="Genomic_DNA"/>
</dbReference>
<evidence type="ECO:0000256" key="3">
    <source>
        <dbReference type="SAM" id="SignalP"/>
    </source>
</evidence>
<reference evidence="4" key="1">
    <citation type="journal article" date="2023" name="Nat. Commun.">
        <title>Diploid and tetraploid genomes of Acorus and the evolution of monocots.</title>
        <authorList>
            <person name="Ma L."/>
            <person name="Liu K.W."/>
            <person name="Li Z."/>
            <person name="Hsiao Y.Y."/>
            <person name="Qi Y."/>
            <person name="Fu T."/>
            <person name="Tang G.D."/>
            <person name="Zhang D."/>
            <person name="Sun W.H."/>
            <person name="Liu D.K."/>
            <person name="Li Y."/>
            <person name="Chen G.Z."/>
            <person name="Liu X.D."/>
            <person name="Liao X.Y."/>
            <person name="Jiang Y.T."/>
            <person name="Yu X."/>
            <person name="Hao Y."/>
            <person name="Huang J."/>
            <person name="Zhao X.W."/>
            <person name="Ke S."/>
            <person name="Chen Y.Y."/>
            <person name="Wu W.L."/>
            <person name="Hsu J.L."/>
            <person name="Lin Y.F."/>
            <person name="Huang M.D."/>
            <person name="Li C.Y."/>
            <person name="Huang L."/>
            <person name="Wang Z.W."/>
            <person name="Zhao X."/>
            <person name="Zhong W.Y."/>
            <person name="Peng D.H."/>
            <person name="Ahmad S."/>
            <person name="Lan S."/>
            <person name="Zhang J.S."/>
            <person name="Tsai W.C."/>
            <person name="Van de Peer Y."/>
            <person name="Liu Z.J."/>
        </authorList>
    </citation>
    <scope>NUCLEOTIDE SEQUENCE</scope>
    <source>
        <strain evidence="4">CP</strain>
    </source>
</reference>
<sequence>MESSLRPLHLLLLAFAVSLSFPSPPSIEAAPSSPPRKVRLSLYYETLCPYCSRFMVKYLPKIFDDGLISVVDLELVPYGNARIVDSNGTIACQHGPYECLLNTVEACAIDTWPDLATHFQFIYCVERLVVERKYSDWESCFQATGLDSQAVLNCYNNGRGKQLELQYASRTNALQPPHTYVPWVVVDGQPLYDDYENFKAYICKAYKGNPPKACESLAFLKIRPGLKANPADRVCYTKQAESPSEVVCKPSIACPCHVRCHKLAIHCTIHIDTGRPLHHYLKAQVRNDDNRNL</sequence>
<name>A0AAV9EKG4_ACOCL</name>
<reference evidence="4" key="2">
    <citation type="submission" date="2023-06" db="EMBL/GenBank/DDBJ databases">
        <authorList>
            <person name="Ma L."/>
            <person name="Liu K.-W."/>
            <person name="Li Z."/>
            <person name="Hsiao Y.-Y."/>
            <person name="Qi Y."/>
            <person name="Fu T."/>
            <person name="Tang G."/>
            <person name="Zhang D."/>
            <person name="Sun W.-H."/>
            <person name="Liu D.-K."/>
            <person name="Li Y."/>
            <person name="Chen G.-Z."/>
            <person name="Liu X.-D."/>
            <person name="Liao X.-Y."/>
            <person name="Jiang Y.-T."/>
            <person name="Yu X."/>
            <person name="Hao Y."/>
            <person name="Huang J."/>
            <person name="Zhao X.-W."/>
            <person name="Ke S."/>
            <person name="Chen Y.-Y."/>
            <person name="Wu W.-L."/>
            <person name="Hsu J.-L."/>
            <person name="Lin Y.-F."/>
            <person name="Huang M.-D."/>
            <person name="Li C.-Y."/>
            <person name="Huang L."/>
            <person name="Wang Z.-W."/>
            <person name="Zhao X."/>
            <person name="Zhong W.-Y."/>
            <person name="Peng D.-H."/>
            <person name="Ahmad S."/>
            <person name="Lan S."/>
            <person name="Zhang J.-S."/>
            <person name="Tsai W.-C."/>
            <person name="Van De Peer Y."/>
            <person name="Liu Z.-J."/>
        </authorList>
    </citation>
    <scope>NUCLEOTIDE SEQUENCE</scope>
    <source>
        <strain evidence="4">CP</strain>
        <tissue evidence="4">Leaves</tissue>
    </source>
</reference>
<dbReference type="Gene3D" id="3.40.30.10">
    <property type="entry name" value="Glutaredoxin"/>
    <property type="match status" value="1"/>
</dbReference>
<dbReference type="GO" id="GO:0016671">
    <property type="term" value="F:oxidoreductase activity, acting on a sulfur group of donors, disulfide as acceptor"/>
    <property type="evidence" value="ECO:0007669"/>
    <property type="project" value="InterPro"/>
</dbReference>
<keyword evidence="5" id="KW-1185">Reference proteome</keyword>
<keyword evidence="3" id="KW-0732">Signal</keyword>
<feature type="chain" id="PRO_5043776478" description="Gamma-interferon-inducible lysosomal thiol reductase" evidence="3">
    <location>
        <begin position="21"/>
        <end position="293"/>
    </location>
</feature>
<evidence type="ECO:0008006" key="6">
    <source>
        <dbReference type="Google" id="ProtNLM"/>
    </source>
</evidence>
<dbReference type="PANTHER" id="PTHR13234">
    <property type="entry name" value="GAMMA-INTERFERON INDUCIBLE LYSOSOMAL THIOL REDUCTASE GILT"/>
    <property type="match status" value="1"/>
</dbReference>
<dbReference type="InterPro" id="IPR004911">
    <property type="entry name" value="Interferon-induced_GILT"/>
</dbReference>
<evidence type="ECO:0000256" key="1">
    <source>
        <dbReference type="ARBA" id="ARBA00005679"/>
    </source>
</evidence>
<evidence type="ECO:0000256" key="2">
    <source>
        <dbReference type="ARBA" id="ARBA00023180"/>
    </source>
</evidence>
<feature type="signal peptide" evidence="3">
    <location>
        <begin position="1"/>
        <end position="20"/>
    </location>
</feature>
<dbReference type="Proteomes" id="UP001180020">
    <property type="component" value="Unassembled WGS sequence"/>
</dbReference>
<organism evidence="4 5">
    <name type="scientific">Acorus calamus</name>
    <name type="common">Sweet flag</name>
    <dbReference type="NCBI Taxonomy" id="4465"/>
    <lineage>
        <taxon>Eukaryota</taxon>
        <taxon>Viridiplantae</taxon>
        <taxon>Streptophyta</taxon>
        <taxon>Embryophyta</taxon>
        <taxon>Tracheophyta</taxon>
        <taxon>Spermatophyta</taxon>
        <taxon>Magnoliopsida</taxon>
        <taxon>Liliopsida</taxon>
        <taxon>Acoraceae</taxon>
        <taxon>Acorus</taxon>
    </lineage>
</organism>
<keyword evidence="2" id="KW-0325">Glycoprotein</keyword>
<dbReference type="SUPFAM" id="SSF52833">
    <property type="entry name" value="Thioredoxin-like"/>
    <property type="match status" value="1"/>
</dbReference>
<evidence type="ECO:0000313" key="4">
    <source>
        <dbReference type="EMBL" id="KAK1312758.1"/>
    </source>
</evidence>
<dbReference type="InterPro" id="IPR036249">
    <property type="entry name" value="Thioredoxin-like_sf"/>
</dbReference>
<evidence type="ECO:0000313" key="5">
    <source>
        <dbReference type="Proteomes" id="UP001180020"/>
    </source>
</evidence>
<dbReference type="AlphaFoldDB" id="A0AAV9EKG4"/>
<protein>
    <recommendedName>
        <fullName evidence="6">Gamma-interferon-inducible lysosomal thiol reductase</fullName>
    </recommendedName>
</protein>
<accession>A0AAV9EKG4</accession>
<dbReference type="PANTHER" id="PTHR13234:SF75">
    <property type="entry name" value="GAMMA INTERFERON INDUCIBLE LYSOSOMAL THIOL REDUCTASE FAMILY PROTEIN, EXPRESSED"/>
    <property type="match status" value="1"/>
</dbReference>
<proteinExistence type="inferred from homology"/>
<dbReference type="Pfam" id="PF03227">
    <property type="entry name" value="GILT"/>
    <property type="match status" value="1"/>
</dbReference>